<dbReference type="EMBL" id="JAEVFJ010000001">
    <property type="protein sequence ID" value="KAH8107973.1"/>
    <property type="molecule type" value="Genomic_DNA"/>
</dbReference>
<evidence type="ECO:0000256" key="3">
    <source>
        <dbReference type="ARBA" id="ARBA00023163"/>
    </source>
</evidence>
<protein>
    <recommendedName>
        <fullName evidence="6">RPA43 OB domain-containing protein</fullName>
    </recommendedName>
</protein>
<dbReference type="PANTHER" id="PTHR12709">
    <property type="entry name" value="DNA-DIRECTED RNA POLYMERASE II, III"/>
    <property type="match status" value="1"/>
</dbReference>
<keyword evidence="8" id="KW-1185">Reference proteome</keyword>
<gene>
    <name evidence="7" type="ORF">BXZ70DRAFT_913515</name>
</gene>
<comment type="subcellular location">
    <subcellularLocation>
        <location evidence="1">Nucleus</location>
    </subcellularLocation>
</comment>
<comment type="caution">
    <text evidence="7">The sequence shown here is derived from an EMBL/GenBank/DDBJ whole genome shotgun (WGS) entry which is preliminary data.</text>
</comment>
<dbReference type="OrthoDB" id="10250504at2759"/>
<keyword evidence="4" id="KW-0539">Nucleus</keyword>
<dbReference type="InterPro" id="IPR036898">
    <property type="entry name" value="RNA_pol_Rpb7-like_N_sf"/>
</dbReference>
<feature type="compositionally biased region" description="Basic residues" evidence="5">
    <location>
        <begin position="38"/>
        <end position="49"/>
    </location>
</feature>
<dbReference type="PANTHER" id="PTHR12709:SF5">
    <property type="entry name" value="DNA-DIRECTED RNA POLYMERASE I SUBUNIT RPA43"/>
    <property type="match status" value="1"/>
</dbReference>
<feature type="region of interest" description="Disordered" evidence="5">
    <location>
        <begin position="286"/>
        <end position="349"/>
    </location>
</feature>
<feature type="domain" description="RPA43 OB" evidence="6">
    <location>
        <begin position="135"/>
        <end position="251"/>
    </location>
</feature>
<dbReference type="GO" id="GO:0006352">
    <property type="term" value="P:DNA-templated transcription initiation"/>
    <property type="evidence" value="ECO:0007669"/>
    <property type="project" value="InterPro"/>
</dbReference>
<evidence type="ECO:0000256" key="1">
    <source>
        <dbReference type="ARBA" id="ARBA00004123"/>
    </source>
</evidence>
<feature type="compositionally biased region" description="Basic and acidic residues" evidence="5">
    <location>
        <begin position="27"/>
        <end position="37"/>
    </location>
</feature>
<dbReference type="InterPro" id="IPR045113">
    <property type="entry name" value="Rpb7-like"/>
</dbReference>
<dbReference type="InterPro" id="IPR041178">
    <property type="entry name" value="RPA43_OB"/>
</dbReference>
<keyword evidence="3" id="KW-0804">Transcription</keyword>
<evidence type="ECO:0000259" key="6">
    <source>
        <dbReference type="Pfam" id="PF17875"/>
    </source>
</evidence>
<dbReference type="Gene3D" id="3.30.1490.120">
    <property type="entry name" value="RNA polymerase Rpb7-like, N-terminal domain"/>
    <property type="match status" value="1"/>
</dbReference>
<dbReference type="AlphaFoldDB" id="A0A8K0XUV7"/>
<feature type="compositionally biased region" description="Acidic residues" evidence="5">
    <location>
        <begin position="292"/>
        <end position="302"/>
    </location>
</feature>
<keyword evidence="2" id="KW-0240">DNA-directed RNA polymerase</keyword>
<sequence>MATHTQTEVVAKKRKLIPVEGALGEPSAKRSKTEKQSRKDKKEKKKDKGKAREEDGQFKVVQATMALSIPPIFANTLTAGAEEMLDSMVMRYIPALQGVVLSHSNLQFLDSAATIKADCPFSNIHVGFEATVWCPQIGMKLSGRVNLSSPDHISLLVHRTFNVSIPRRHIPTDNWEFEYGPAENDPEFGAAAAEDDQIADGGAAETSTVEGSGRWVHKITGMTLGGSSGELEFTVIGLTIANQMLSLVGSIQPDPFFVEDEYSHLLESHSGDNFAAASPVDDNAVAALLDDPPSDSEDEEPFDTLNRISNKAIAEEVQRKAEAEESKAEKKRKRKAETDKAASGKKSKS</sequence>
<proteinExistence type="predicted"/>
<evidence type="ECO:0000313" key="8">
    <source>
        <dbReference type="Proteomes" id="UP000813824"/>
    </source>
</evidence>
<evidence type="ECO:0000313" key="7">
    <source>
        <dbReference type="EMBL" id="KAH8107973.1"/>
    </source>
</evidence>
<dbReference type="GO" id="GO:0006362">
    <property type="term" value="P:transcription elongation by RNA polymerase I"/>
    <property type="evidence" value="ECO:0007669"/>
    <property type="project" value="TreeGrafter"/>
</dbReference>
<dbReference type="Gene3D" id="2.40.50.1060">
    <property type="match status" value="1"/>
</dbReference>
<feature type="compositionally biased region" description="Basic and acidic residues" evidence="5">
    <location>
        <begin position="313"/>
        <end position="328"/>
    </location>
</feature>
<reference evidence="7" key="1">
    <citation type="journal article" date="2021" name="New Phytol.">
        <title>Evolutionary innovations through gain and loss of genes in the ectomycorrhizal Boletales.</title>
        <authorList>
            <person name="Wu G."/>
            <person name="Miyauchi S."/>
            <person name="Morin E."/>
            <person name="Kuo A."/>
            <person name="Drula E."/>
            <person name="Varga T."/>
            <person name="Kohler A."/>
            <person name="Feng B."/>
            <person name="Cao Y."/>
            <person name="Lipzen A."/>
            <person name="Daum C."/>
            <person name="Hundley H."/>
            <person name="Pangilinan J."/>
            <person name="Johnson J."/>
            <person name="Barry K."/>
            <person name="LaButti K."/>
            <person name="Ng V."/>
            <person name="Ahrendt S."/>
            <person name="Min B."/>
            <person name="Choi I.G."/>
            <person name="Park H."/>
            <person name="Plett J.M."/>
            <person name="Magnuson J."/>
            <person name="Spatafora J.W."/>
            <person name="Nagy L.G."/>
            <person name="Henrissat B."/>
            <person name="Grigoriev I.V."/>
            <person name="Yang Z.L."/>
            <person name="Xu J."/>
            <person name="Martin F.M."/>
        </authorList>
    </citation>
    <scope>NUCLEOTIDE SEQUENCE</scope>
    <source>
        <strain evidence="7">KKN 215</strain>
    </source>
</reference>
<feature type="region of interest" description="Disordered" evidence="5">
    <location>
        <begin position="20"/>
        <end position="55"/>
    </location>
</feature>
<evidence type="ECO:0000256" key="4">
    <source>
        <dbReference type="ARBA" id="ARBA00023242"/>
    </source>
</evidence>
<dbReference type="Proteomes" id="UP000813824">
    <property type="component" value="Unassembled WGS sequence"/>
</dbReference>
<accession>A0A8K0XUV7</accession>
<evidence type="ECO:0000256" key="2">
    <source>
        <dbReference type="ARBA" id="ARBA00022478"/>
    </source>
</evidence>
<organism evidence="7 8">
    <name type="scientific">Cristinia sonorae</name>
    <dbReference type="NCBI Taxonomy" id="1940300"/>
    <lineage>
        <taxon>Eukaryota</taxon>
        <taxon>Fungi</taxon>
        <taxon>Dikarya</taxon>
        <taxon>Basidiomycota</taxon>
        <taxon>Agaricomycotina</taxon>
        <taxon>Agaricomycetes</taxon>
        <taxon>Agaricomycetidae</taxon>
        <taxon>Agaricales</taxon>
        <taxon>Pleurotineae</taxon>
        <taxon>Stephanosporaceae</taxon>
        <taxon>Cristinia</taxon>
    </lineage>
</organism>
<dbReference type="Pfam" id="PF17875">
    <property type="entry name" value="RPA43_OB"/>
    <property type="match status" value="1"/>
</dbReference>
<evidence type="ECO:0000256" key="5">
    <source>
        <dbReference type="SAM" id="MobiDB-lite"/>
    </source>
</evidence>
<dbReference type="GO" id="GO:0005736">
    <property type="term" value="C:RNA polymerase I complex"/>
    <property type="evidence" value="ECO:0007669"/>
    <property type="project" value="TreeGrafter"/>
</dbReference>
<name>A0A8K0XUV7_9AGAR</name>